<evidence type="ECO:0000256" key="1">
    <source>
        <dbReference type="SAM" id="Phobius"/>
    </source>
</evidence>
<dbReference type="GO" id="GO:0005886">
    <property type="term" value="C:plasma membrane"/>
    <property type="evidence" value="ECO:0007669"/>
    <property type="project" value="UniProtKB-SubCell"/>
</dbReference>
<name>A0A3B1DWS7_9ZZZZ</name>
<keyword evidence="1" id="KW-0812">Transmembrane</keyword>
<dbReference type="PANTHER" id="PTHR43471:SF1">
    <property type="entry name" value="ABC TRANSPORTER PERMEASE PROTEIN NOSY-RELATED"/>
    <property type="match status" value="1"/>
</dbReference>
<feature type="transmembrane region" description="Helical" evidence="1">
    <location>
        <begin position="77"/>
        <end position="99"/>
    </location>
</feature>
<reference evidence="2" key="1">
    <citation type="submission" date="2018-06" db="EMBL/GenBank/DDBJ databases">
        <authorList>
            <person name="Zhirakovskaya E."/>
        </authorList>
    </citation>
    <scope>NUCLEOTIDE SEQUENCE</scope>
</reference>
<proteinExistence type="predicted"/>
<dbReference type="Pfam" id="PF12679">
    <property type="entry name" value="ABC2_membrane_2"/>
    <property type="match status" value="1"/>
</dbReference>
<protein>
    <recommendedName>
        <fullName evidence="3">ABC transporter permease</fullName>
    </recommendedName>
</protein>
<feature type="transmembrane region" description="Helical" evidence="1">
    <location>
        <begin position="120"/>
        <end position="148"/>
    </location>
</feature>
<accession>A0A3B1DWS7</accession>
<dbReference type="PANTHER" id="PTHR43471">
    <property type="entry name" value="ABC TRANSPORTER PERMEASE"/>
    <property type="match status" value="1"/>
</dbReference>
<organism evidence="2">
    <name type="scientific">hydrothermal vent metagenome</name>
    <dbReference type="NCBI Taxonomy" id="652676"/>
    <lineage>
        <taxon>unclassified sequences</taxon>
        <taxon>metagenomes</taxon>
        <taxon>ecological metagenomes</taxon>
    </lineage>
</organism>
<dbReference type="AlphaFoldDB" id="A0A3B1DWS7"/>
<feature type="non-terminal residue" evidence="2">
    <location>
        <position position="159"/>
    </location>
</feature>
<evidence type="ECO:0008006" key="3">
    <source>
        <dbReference type="Google" id="ProtNLM"/>
    </source>
</evidence>
<feature type="transmembrane region" description="Helical" evidence="1">
    <location>
        <begin position="39"/>
        <end position="57"/>
    </location>
</feature>
<keyword evidence="1" id="KW-1133">Transmembrane helix</keyword>
<gene>
    <name evidence="2" type="ORF">MNBD_PLANCTO03-631</name>
</gene>
<evidence type="ECO:0000313" key="2">
    <source>
        <dbReference type="EMBL" id="VAX40598.1"/>
    </source>
</evidence>
<sequence>MSVQGVAPTRGGLGELLLDPRTVVPLVRKELRDALRNRWFLLYTCAFGTLAVGLATLSQIGTGLTGFAGFGKMTASLVNLVLLVVPLMALTVGASGLSAERERGMLAYLLSQPVTRLEVFLAKFIGLGLALAGSISIGFGVSVAWLAVRSAQADVGVFV</sequence>
<dbReference type="EMBL" id="UOGK01000415">
    <property type="protein sequence ID" value="VAX40598.1"/>
    <property type="molecule type" value="Genomic_DNA"/>
</dbReference>
<dbReference type="GO" id="GO:0140359">
    <property type="term" value="F:ABC-type transporter activity"/>
    <property type="evidence" value="ECO:0007669"/>
    <property type="project" value="InterPro"/>
</dbReference>
<keyword evidence="1" id="KW-0472">Membrane</keyword>